<dbReference type="NCBIfam" id="NF009306">
    <property type="entry name" value="PRK12663.1"/>
    <property type="match status" value="1"/>
</dbReference>
<evidence type="ECO:0000256" key="9">
    <source>
        <dbReference type="SAM" id="Phobius"/>
    </source>
</evidence>
<dbReference type="KEGG" id="ble:BleG1_3249"/>
<dbReference type="HOGENOM" id="CLU_007100_9_2_9"/>
<dbReference type="PANTHER" id="PTHR42703">
    <property type="entry name" value="NADH DEHYDROGENASE"/>
    <property type="match status" value="1"/>
</dbReference>
<feature type="transmembrane region" description="Helical" evidence="9">
    <location>
        <begin position="366"/>
        <end position="384"/>
    </location>
</feature>
<evidence type="ECO:0000256" key="4">
    <source>
        <dbReference type="ARBA" id="ARBA00022475"/>
    </source>
</evidence>
<feature type="transmembrane region" description="Helical" evidence="9">
    <location>
        <begin position="300"/>
        <end position="322"/>
    </location>
</feature>
<feature type="transmembrane region" description="Helical" evidence="9">
    <location>
        <begin position="447"/>
        <end position="473"/>
    </location>
</feature>
<dbReference type="GO" id="GO:0008137">
    <property type="term" value="F:NADH dehydrogenase (ubiquinone) activity"/>
    <property type="evidence" value="ECO:0007669"/>
    <property type="project" value="InterPro"/>
</dbReference>
<reference evidence="11 12" key="1">
    <citation type="journal article" date="2014" name="Gene">
        <title>A comparative genomic analysis of the alkalitolerant soil bacterium Bacillus lehensis G1.</title>
        <authorList>
            <person name="Noor Y.M."/>
            <person name="Samsulrizal N.H."/>
            <person name="Jema'on N.A."/>
            <person name="Low K.O."/>
            <person name="Ramli A.N."/>
            <person name="Alias N.I."/>
            <person name="Damis S.I."/>
            <person name="Fuzi S.F."/>
            <person name="Isa M.N."/>
            <person name="Murad A.M."/>
            <person name="Raih M.F."/>
            <person name="Bakar F.D."/>
            <person name="Najimudin N."/>
            <person name="Mahadi N.M."/>
            <person name="Illias R.M."/>
        </authorList>
    </citation>
    <scope>NUCLEOTIDE SEQUENCE [LARGE SCALE GENOMIC DNA]</scope>
    <source>
        <strain evidence="11 12">G1</strain>
    </source>
</reference>
<evidence type="ECO:0000313" key="11">
    <source>
        <dbReference type="EMBL" id="AIC95796.1"/>
    </source>
</evidence>
<dbReference type="EMBL" id="CP003923">
    <property type="protein sequence ID" value="AIC95796.1"/>
    <property type="molecule type" value="Genomic_DNA"/>
</dbReference>
<feature type="transmembrane region" description="Helical" evidence="9">
    <location>
        <begin position="32"/>
        <end position="50"/>
    </location>
</feature>
<dbReference type="NCBIfam" id="NF005818">
    <property type="entry name" value="PRK07691.1"/>
    <property type="match status" value="1"/>
</dbReference>
<keyword evidence="7 9" id="KW-0472">Membrane</keyword>
<dbReference type="PATRIC" id="fig|1246626.3.peg.3224"/>
<keyword evidence="6 9" id="KW-1133">Transmembrane helix</keyword>
<feature type="transmembrane region" description="Helical" evidence="9">
    <location>
        <begin position="70"/>
        <end position="97"/>
    </location>
</feature>
<evidence type="ECO:0000256" key="7">
    <source>
        <dbReference type="ARBA" id="ARBA00023136"/>
    </source>
</evidence>
<keyword evidence="3" id="KW-0050">Antiport</keyword>
<organism evidence="11 12">
    <name type="scientific">Shouchella lehensis G1</name>
    <dbReference type="NCBI Taxonomy" id="1246626"/>
    <lineage>
        <taxon>Bacteria</taxon>
        <taxon>Bacillati</taxon>
        <taxon>Bacillota</taxon>
        <taxon>Bacilli</taxon>
        <taxon>Bacillales</taxon>
        <taxon>Bacillaceae</taxon>
        <taxon>Shouchella</taxon>
    </lineage>
</organism>
<comment type="similarity">
    <text evidence="2">Belongs to the CPA3 antiporters (TC 2.A.63) subunit D family.</text>
</comment>
<feature type="transmembrane region" description="Helical" evidence="9">
    <location>
        <begin position="133"/>
        <end position="152"/>
    </location>
</feature>
<name>A0A060LWZ6_9BACI</name>
<protein>
    <submittedName>
        <fullName evidence="11">Na(+)/H(+) antiporter subunit D</fullName>
    </submittedName>
</protein>
<sequence>MMSNLLVIPMVLPLIVGIILIFLRPFVRTQRVISFLTMVLTFGVSTYLLVEVQRNGIQTLDFGGWDAPYGITFVGDSFSLLLTATAYFIAATVLIYVFATIGEEKEKMFVYPLILLLLAGVACSFLTGDLFNLYVGFEVMLLASYALIVLGGEKGQLRESIKYVLVNVFSSFVFLIAIAFLYGTLGTLNFAQLSLRVAEAGQPALLTTIAIVLLLVFSLKAGLLLYFWLPGSYGAPPMGIAALFGALLTKVGIYALFRVFTLLFYHEPDITHTLIGIMAILTMIGGSIGAIAYNDLRKIIAYNVVIAVGFILSGLAIANQAAIEGSIFYLVHDMIVKALLFLLIGATIYLSNVGRLDRVSGMIRNYPLLGWMFFITMISLAGIPPLSGFIGKVYVAQGAIESSAYVLLAFTLISSIFVLYSLLRIFRAVFFGESTISKEDMLPMKKAMMIPSIIFVAASFALGFGVEGIAGVVSDAAETLMNPTIYIEAVLNQGGA</sequence>
<feature type="transmembrane region" description="Helical" evidence="9">
    <location>
        <begin position="404"/>
        <end position="426"/>
    </location>
</feature>
<dbReference type="eggNOG" id="COG0651">
    <property type="taxonomic scope" value="Bacteria"/>
</dbReference>
<comment type="subcellular location">
    <subcellularLocation>
        <location evidence="1">Cell membrane</location>
        <topology evidence="1">Multi-pass membrane protein</topology>
    </subcellularLocation>
    <subcellularLocation>
        <location evidence="8">Membrane</location>
        <topology evidence="8">Multi-pass membrane protein</topology>
    </subcellularLocation>
</comment>
<dbReference type="GO" id="GO:0042773">
    <property type="term" value="P:ATP synthesis coupled electron transport"/>
    <property type="evidence" value="ECO:0007669"/>
    <property type="project" value="InterPro"/>
</dbReference>
<evidence type="ECO:0000256" key="5">
    <source>
        <dbReference type="ARBA" id="ARBA00022692"/>
    </source>
</evidence>
<dbReference type="InterPro" id="IPR050586">
    <property type="entry name" value="CPA3_Na-H_Antiporter_D"/>
</dbReference>
<evidence type="ECO:0000256" key="1">
    <source>
        <dbReference type="ARBA" id="ARBA00004651"/>
    </source>
</evidence>
<dbReference type="Proteomes" id="UP000027142">
    <property type="component" value="Chromosome"/>
</dbReference>
<feature type="domain" description="NADH:quinone oxidoreductase/Mrp antiporter transmembrane" evidence="10">
    <location>
        <begin position="128"/>
        <end position="417"/>
    </location>
</feature>
<dbReference type="InterPro" id="IPR001750">
    <property type="entry name" value="ND/Mrp_TM"/>
</dbReference>
<evidence type="ECO:0000256" key="8">
    <source>
        <dbReference type="RuleBase" id="RU000320"/>
    </source>
</evidence>
<feature type="transmembrane region" description="Helical" evidence="9">
    <location>
        <begin position="205"/>
        <end position="229"/>
    </location>
</feature>
<dbReference type="GO" id="GO:0005886">
    <property type="term" value="C:plasma membrane"/>
    <property type="evidence" value="ECO:0007669"/>
    <property type="project" value="UniProtKB-SubCell"/>
</dbReference>
<evidence type="ECO:0000256" key="2">
    <source>
        <dbReference type="ARBA" id="ARBA00005346"/>
    </source>
</evidence>
<dbReference type="Pfam" id="PF00361">
    <property type="entry name" value="Proton_antipo_M"/>
    <property type="match status" value="1"/>
</dbReference>
<feature type="transmembrane region" description="Helical" evidence="9">
    <location>
        <begin position="109"/>
        <end position="127"/>
    </location>
</feature>
<dbReference type="PRINTS" id="PR01437">
    <property type="entry name" value="NUOXDRDTASE4"/>
</dbReference>
<dbReference type="InterPro" id="IPR003918">
    <property type="entry name" value="NADH_UbQ_OxRdtase"/>
</dbReference>
<feature type="transmembrane region" description="Helical" evidence="9">
    <location>
        <begin position="270"/>
        <end position="293"/>
    </location>
</feature>
<keyword evidence="12" id="KW-1185">Reference proteome</keyword>
<dbReference type="PANTHER" id="PTHR42703:SF1">
    <property type="entry name" value="NA(+)_H(+) ANTIPORTER SUBUNIT D1"/>
    <property type="match status" value="1"/>
</dbReference>
<dbReference type="STRING" id="1246626.BleG1_3249"/>
<evidence type="ECO:0000313" key="12">
    <source>
        <dbReference type="Proteomes" id="UP000027142"/>
    </source>
</evidence>
<keyword evidence="3" id="KW-0813">Transport</keyword>
<evidence type="ECO:0000256" key="6">
    <source>
        <dbReference type="ARBA" id="ARBA00022989"/>
    </source>
</evidence>
<feature type="transmembrane region" description="Helical" evidence="9">
    <location>
        <begin position="241"/>
        <end position="264"/>
    </location>
</feature>
<feature type="transmembrane region" description="Helical" evidence="9">
    <location>
        <begin position="6"/>
        <end position="23"/>
    </location>
</feature>
<feature type="transmembrane region" description="Helical" evidence="9">
    <location>
        <begin position="334"/>
        <end position="354"/>
    </location>
</feature>
<evidence type="ECO:0000256" key="3">
    <source>
        <dbReference type="ARBA" id="ARBA00022449"/>
    </source>
</evidence>
<dbReference type="AlphaFoldDB" id="A0A060LWZ6"/>
<accession>A0A060LWZ6</accession>
<feature type="transmembrane region" description="Helical" evidence="9">
    <location>
        <begin position="164"/>
        <end position="185"/>
    </location>
</feature>
<keyword evidence="5 8" id="KW-0812">Transmembrane</keyword>
<evidence type="ECO:0000259" key="10">
    <source>
        <dbReference type="Pfam" id="PF00361"/>
    </source>
</evidence>
<keyword evidence="4" id="KW-1003">Cell membrane</keyword>
<proteinExistence type="inferred from homology"/>
<gene>
    <name evidence="11" type="ORF">BleG1_3249</name>
</gene>
<dbReference type="GO" id="GO:0015297">
    <property type="term" value="F:antiporter activity"/>
    <property type="evidence" value="ECO:0007669"/>
    <property type="project" value="UniProtKB-KW"/>
</dbReference>